<dbReference type="CDD" id="cd18794">
    <property type="entry name" value="SF2_C_RecQ"/>
    <property type="match status" value="1"/>
</dbReference>
<protein>
    <recommendedName>
        <fullName evidence="16">DNA helicase RecQ</fullName>
        <ecNumber evidence="16">5.6.2.4</ecNumber>
    </recommendedName>
</protein>
<dbReference type="CDD" id="cd17920">
    <property type="entry name" value="DEXHc_RecQ"/>
    <property type="match status" value="1"/>
</dbReference>
<dbReference type="InterPro" id="IPR027417">
    <property type="entry name" value="P-loop_NTPase"/>
</dbReference>
<evidence type="ECO:0000256" key="5">
    <source>
        <dbReference type="ARBA" id="ARBA00022741"/>
    </source>
</evidence>
<dbReference type="PANTHER" id="PTHR13710:SF105">
    <property type="entry name" value="ATP-DEPENDENT DNA HELICASE Q1"/>
    <property type="match status" value="1"/>
</dbReference>
<dbReference type="EC" id="5.6.2.4" evidence="16"/>
<dbReference type="NCBIfam" id="TIGR01389">
    <property type="entry name" value="recQ"/>
    <property type="match status" value="1"/>
</dbReference>
<dbReference type="Gene3D" id="1.10.10.10">
    <property type="entry name" value="Winged helix-like DNA-binding domain superfamily/Winged helix DNA-binding domain"/>
    <property type="match status" value="1"/>
</dbReference>
<dbReference type="PROSITE" id="PS51192">
    <property type="entry name" value="HELICASE_ATP_BIND_1"/>
    <property type="match status" value="1"/>
</dbReference>
<organism evidence="20 21">
    <name type="scientific">Neorhizobium phenanthreniclasticum</name>
    <dbReference type="NCBI Taxonomy" id="3157917"/>
    <lineage>
        <taxon>Bacteria</taxon>
        <taxon>Pseudomonadati</taxon>
        <taxon>Pseudomonadota</taxon>
        <taxon>Alphaproteobacteria</taxon>
        <taxon>Hyphomicrobiales</taxon>
        <taxon>Rhizobiaceae</taxon>
        <taxon>Rhizobium/Agrobacterium group</taxon>
        <taxon>Neorhizobium</taxon>
    </lineage>
</organism>
<comment type="similarity">
    <text evidence="3">Belongs to the helicase family. RecQ subfamily.</text>
</comment>
<feature type="domain" description="HRDC" evidence="17">
    <location>
        <begin position="544"/>
        <end position="624"/>
    </location>
</feature>
<dbReference type="PROSITE" id="PS51194">
    <property type="entry name" value="HELICASE_CTER"/>
    <property type="match status" value="1"/>
</dbReference>
<evidence type="ECO:0000256" key="8">
    <source>
        <dbReference type="ARBA" id="ARBA00022806"/>
    </source>
</evidence>
<dbReference type="Pfam" id="PF00270">
    <property type="entry name" value="DEAD"/>
    <property type="match status" value="1"/>
</dbReference>
<dbReference type="PROSITE" id="PS50967">
    <property type="entry name" value="HRDC"/>
    <property type="match status" value="1"/>
</dbReference>
<dbReference type="SUPFAM" id="SSF52540">
    <property type="entry name" value="P-loop containing nucleoside triphosphate hydrolases"/>
    <property type="match status" value="2"/>
</dbReference>
<evidence type="ECO:0000256" key="1">
    <source>
        <dbReference type="ARBA" id="ARBA00001946"/>
    </source>
</evidence>
<evidence type="ECO:0000256" key="10">
    <source>
        <dbReference type="ARBA" id="ARBA00022840"/>
    </source>
</evidence>
<comment type="cofactor">
    <cofactor evidence="2">
        <name>Zn(2+)</name>
        <dbReference type="ChEBI" id="CHEBI:29105"/>
    </cofactor>
</comment>
<evidence type="ECO:0000256" key="3">
    <source>
        <dbReference type="ARBA" id="ARBA00005446"/>
    </source>
</evidence>
<dbReference type="InterPro" id="IPR001650">
    <property type="entry name" value="Helicase_C-like"/>
</dbReference>
<keyword evidence="12" id="KW-0233">DNA recombination</keyword>
<keyword evidence="14" id="KW-0413">Isomerase</keyword>
<keyword evidence="11" id="KW-0238">DNA-binding</keyword>
<sequence length="625" mass="68842">MQQTENTTDLLFDRDGAGNPLAVLKHVYGYSAFRGKQAAVVDRVVSGGDAVVLFPTGAGKSLCFQIPALCRDGVGIVISPLIALMRDQVEALKQLGIRAAALNSSLTREEFVDVRRAIAAGDLKLLYVTPERVVTPGFREMIGNVRIALFAIDEAHCVSQWGHDFRPEYRELGRLAEQYPDVPRIALTATADPHTRDDIVDKLALRSAEVFTTSFDRPNISYEIVERDQPRQQLLRFLSRHKGSSGIVYCLSRAKVEDTAEWLNGQGIRALSYHAGMERQVRDAHQDAFLKDENLCLVATVAFGMGIDKPNVRYVAHLDLPGSVEAYYQETGRAGRDGLPSEVWMAYGMADVIQRRRMIDEGTSGDDIKRVERAKLNAVLAICETPGCRRQAILAHFGEMHQGGCGNCDTCLKPVETWDGTEAAIKALAAVYRTGERFGTGHLIDVLIGTVNEKTTRFGHVDMPVFGVGKDIPSKTWQSVYRQLLAAGFVSVDHNAFGALRLEPEARAVFKREREVRFRKDRPTTGKAARSASPSSANAKLQLQGHDLELFEALRAARTAIARELSVPPYVVFPDTTLVAFATERPKSRDALLGISGVGQSKLERYGDAFLQVIRVHQPSGRTPG</sequence>
<dbReference type="PANTHER" id="PTHR13710">
    <property type="entry name" value="DNA HELICASE RECQ FAMILY MEMBER"/>
    <property type="match status" value="1"/>
</dbReference>
<evidence type="ECO:0000256" key="14">
    <source>
        <dbReference type="ARBA" id="ARBA00023235"/>
    </source>
</evidence>
<comment type="cofactor">
    <cofactor evidence="1">
        <name>Mg(2+)</name>
        <dbReference type="ChEBI" id="CHEBI:18420"/>
    </cofactor>
</comment>
<keyword evidence="10" id="KW-0067">ATP-binding</keyword>
<feature type="domain" description="Helicase ATP-binding" evidence="18">
    <location>
        <begin position="41"/>
        <end position="209"/>
    </location>
</feature>
<dbReference type="Gene3D" id="1.10.150.80">
    <property type="entry name" value="HRDC domain"/>
    <property type="match status" value="1"/>
</dbReference>
<dbReference type="RefSeq" id="WP_348862746.1">
    <property type="nucleotide sequence ID" value="NZ_JBEAAL010000005.1"/>
</dbReference>
<keyword evidence="4" id="KW-0479">Metal-binding</keyword>
<dbReference type="InterPro" id="IPR006293">
    <property type="entry name" value="DNA_helicase_ATP-dep_RecQ_bac"/>
</dbReference>
<dbReference type="Proteomes" id="UP001496627">
    <property type="component" value="Unassembled WGS sequence"/>
</dbReference>
<proteinExistence type="inferred from homology"/>
<accession>A0ABV0M2G5</accession>
<dbReference type="SMART" id="SM00956">
    <property type="entry name" value="RQC"/>
    <property type="match status" value="1"/>
</dbReference>
<evidence type="ECO:0000256" key="6">
    <source>
        <dbReference type="ARBA" id="ARBA00022763"/>
    </source>
</evidence>
<comment type="catalytic activity">
    <reaction evidence="15">
        <text>Couples ATP hydrolysis with the unwinding of duplex DNA by translocating in the 3'-5' direction.</text>
        <dbReference type="EC" id="5.6.2.4"/>
    </reaction>
</comment>
<keyword evidence="9" id="KW-0862">Zinc</keyword>
<dbReference type="Pfam" id="PF00271">
    <property type="entry name" value="Helicase_C"/>
    <property type="match status" value="1"/>
</dbReference>
<evidence type="ECO:0000256" key="12">
    <source>
        <dbReference type="ARBA" id="ARBA00023172"/>
    </source>
</evidence>
<evidence type="ECO:0000256" key="13">
    <source>
        <dbReference type="ARBA" id="ARBA00023204"/>
    </source>
</evidence>
<dbReference type="NCBIfam" id="TIGR00614">
    <property type="entry name" value="recQ_fam"/>
    <property type="match status" value="1"/>
</dbReference>
<keyword evidence="13" id="KW-0234">DNA repair</keyword>
<evidence type="ECO:0000313" key="21">
    <source>
        <dbReference type="Proteomes" id="UP001496627"/>
    </source>
</evidence>
<dbReference type="Pfam" id="PF09382">
    <property type="entry name" value="RQC"/>
    <property type="match status" value="1"/>
</dbReference>
<dbReference type="Pfam" id="PF00570">
    <property type="entry name" value="HRDC"/>
    <property type="match status" value="1"/>
</dbReference>
<dbReference type="InterPro" id="IPR002121">
    <property type="entry name" value="HRDC_dom"/>
</dbReference>
<evidence type="ECO:0000259" key="17">
    <source>
        <dbReference type="PROSITE" id="PS50967"/>
    </source>
</evidence>
<evidence type="ECO:0000256" key="4">
    <source>
        <dbReference type="ARBA" id="ARBA00022723"/>
    </source>
</evidence>
<keyword evidence="21" id="KW-1185">Reference proteome</keyword>
<dbReference type="InterPro" id="IPR010997">
    <property type="entry name" value="HRDC-like_sf"/>
</dbReference>
<evidence type="ECO:0000256" key="16">
    <source>
        <dbReference type="NCBIfam" id="TIGR01389"/>
    </source>
</evidence>
<feature type="domain" description="Helicase C-terminal" evidence="19">
    <location>
        <begin position="230"/>
        <end position="379"/>
    </location>
</feature>
<dbReference type="InterPro" id="IPR044876">
    <property type="entry name" value="HRDC_dom_sf"/>
</dbReference>
<keyword evidence="6" id="KW-0227">DNA damage</keyword>
<dbReference type="EMBL" id="JBEAAL010000005">
    <property type="protein sequence ID" value="MEQ1405230.1"/>
    <property type="molecule type" value="Genomic_DNA"/>
</dbReference>
<dbReference type="InterPro" id="IPR004589">
    <property type="entry name" value="DNA_helicase_ATP-dep_RecQ"/>
</dbReference>
<comment type="caution">
    <text evidence="20">The sequence shown here is derived from an EMBL/GenBank/DDBJ whole genome shotgun (WGS) entry which is preliminary data.</text>
</comment>
<dbReference type="Pfam" id="PF16124">
    <property type="entry name" value="RecQ_Zn_bind"/>
    <property type="match status" value="1"/>
</dbReference>
<reference evidence="20 21" key="1">
    <citation type="submission" date="2024-05" db="EMBL/GenBank/DDBJ databases">
        <title>Neorhizobium sp. Rsf11, a plant growth promoting and heavy metal resistant PAH-degrader.</title>
        <authorList>
            <person name="Golubev S.N."/>
            <person name="Muratova A.Y."/>
            <person name="Markelova M.I."/>
        </authorList>
    </citation>
    <scope>NUCLEOTIDE SEQUENCE [LARGE SCALE GENOMIC DNA]</scope>
    <source>
        <strain evidence="20 21">Rsf11</strain>
    </source>
</reference>
<evidence type="ECO:0000256" key="2">
    <source>
        <dbReference type="ARBA" id="ARBA00001947"/>
    </source>
</evidence>
<dbReference type="SMART" id="SM00490">
    <property type="entry name" value="HELICc"/>
    <property type="match status" value="1"/>
</dbReference>
<keyword evidence="5" id="KW-0547">Nucleotide-binding</keyword>
<evidence type="ECO:0000256" key="9">
    <source>
        <dbReference type="ARBA" id="ARBA00022833"/>
    </source>
</evidence>
<dbReference type="Gene3D" id="3.40.50.300">
    <property type="entry name" value="P-loop containing nucleotide triphosphate hydrolases"/>
    <property type="match status" value="2"/>
</dbReference>
<keyword evidence="8 20" id="KW-0347">Helicase</keyword>
<dbReference type="InterPro" id="IPR018982">
    <property type="entry name" value="RQC_domain"/>
</dbReference>
<dbReference type="SMART" id="SM00487">
    <property type="entry name" value="DEXDc"/>
    <property type="match status" value="1"/>
</dbReference>
<dbReference type="InterPro" id="IPR036388">
    <property type="entry name" value="WH-like_DNA-bd_sf"/>
</dbReference>
<dbReference type="InterPro" id="IPR032284">
    <property type="entry name" value="RecQ_Zn-bd"/>
</dbReference>
<evidence type="ECO:0000256" key="7">
    <source>
        <dbReference type="ARBA" id="ARBA00022801"/>
    </source>
</evidence>
<keyword evidence="7" id="KW-0378">Hydrolase</keyword>
<evidence type="ECO:0000256" key="11">
    <source>
        <dbReference type="ARBA" id="ARBA00023125"/>
    </source>
</evidence>
<dbReference type="GO" id="GO:0004386">
    <property type="term" value="F:helicase activity"/>
    <property type="evidence" value="ECO:0007669"/>
    <property type="project" value="UniProtKB-KW"/>
</dbReference>
<name>A0ABV0M2G5_9HYPH</name>
<dbReference type="SUPFAM" id="SSF47819">
    <property type="entry name" value="HRDC-like"/>
    <property type="match status" value="1"/>
</dbReference>
<gene>
    <name evidence="20" type="primary">recQ</name>
    <name evidence="20" type="ORF">ABK249_09830</name>
</gene>
<evidence type="ECO:0000256" key="15">
    <source>
        <dbReference type="ARBA" id="ARBA00034617"/>
    </source>
</evidence>
<dbReference type="InterPro" id="IPR014001">
    <property type="entry name" value="Helicase_ATP-bd"/>
</dbReference>
<evidence type="ECO:0000259" key="19">
    <source>
        <dbReference type="PROSITE" id="PS51194"/>
    </source>
</evidence>
<dbReference type="InterPro" id="IPR011545">
    <property type="entry name" value="DEAD/DEAH_box_helicase_dom"/>
</dbReference>
<evidence type="ECO:0000259" key="18">
    <source>
        <dbReference type="PROSITE" id="PS51192"/>
    </source>
</evidence>
<dbReference type="SMART" id="SM00341">
    <property type="entry name" value="HRDC"/>
    <property type="match status" value="1"/>
</dbReference>
<evidence type="ECO:0000313" key="20">
    <source>
        <dbReference type="EMBL" id="MEQ1405230.1"/>
    </source>
</evidence>